<accession>A0ABW9ZXY6</accession>
<keyword evidence="2" id="KW-1003">Cell membrane</keyword>
<proteinExistence type="predicted"/>
<feature type="transmembrane region" description="Helical" evidence="6">
    <location>
        <begin position="767"/>
        <end position="792"/>
    </location>
</feature>
<feature type="domain" description="MacB-like periplasmic core" evidence="8">
    <location>
        <begin position="488"/>
        <end position="608"/>
    </location>
</feature>
<evidence type="ECO:0000256" key="6">
    <source>
        <dbReference type="SAM" id="Phobius"/>
    </source>
</evidence>
<feature type="transmembrane region" description="Helical" evidence="6">
    <location>
        <begin position="687"/>
        <end position="707"/>
    </location>
</feature>
<dbReference type="Pfam" id="PF02687">
    <property type="entry name" value="FtsX"/>
    <property type="match status" value="2"/>
</dbReference>
<feature type="domain" description="MacB-like periplasmic core" evidence="8">
    <location>
        <begin position="20"/>
        <end position="245"/>
    </location>
</feature>
<evidence type="ECO:0000256" key="3">
    <source>
        <dbReference type="ARBA" id="ARBA00022692"/>
    </source>
</evidence>
<gene>
    <name evidence="9" type="ORF">GWC95_11625</name>
</gene>
<evidence type="ECO:0000259" key="8">
    <source>
        <dbReference type="Pfam" id="PF12704"/>
    </source>
</evidence>
<feature type="domain" description="ABC3 transporter permease C-terminal" evidence="7">
    <location>
        <begin position="686"/>
        <end position="798"/>
    </location>
</feature>
<name>A0ABW9ZXY6_9BACT</name>
<feature type="transmembrane region" description="Helical" evidence="6">
    <location>
        <begin position="349"/>
        <end position="368"/>
    </location>
</feature>
<feature type="transmembrane region" description="Helical" evidence="6">
    <location>
        <begin position="388"/>
        <end position="410"/>
    </location>
</feature>
<keyword evidence="3 6" id="KW-0812">Transmembrane</keyword>
<dbReference type="RefSeq" id="WP_161818895.1">
    <property type="nucleotide sequence ID" value="NZ_JAACJS010000015.1"/>
</dbReference>
<keyword evidence="4 6" id="KW-1133">Transmembrane helix</keyword>
<feature type="transmembrane region" description="Helical" evidence="6">
    <location>
        <begin position="719"/>
        <end position="747"/>
    </location>
</feature>
<dbReference type="EMBL" id="JAACJS010000015">
    <property type="protein sequence ID" value="NCI50577.1"/>
    <property type="molecule type" value="Genomic_DNA"/>
</dbReference>
<evidence type="ECO:0000259" key="7">
    <source>
        <dbReference type="Pfam" id="PF02687"/>
    </source>
</evidence>
<evidence type="ECO:0000256" key="2">
    <source>
        <dbReference type="ARBA" id="ARBA00022475"/>
    </source>
</evidence>
<keyword evidence="10" id="KW-1185">Reference proteome</keyword>
<evidence type="ECO:0000256" key="1">
    <source>
        <dbReference type="ARBA" id="ARBA00004651"/>
    </source>
</evidence>
<dbReference type="PANTHER" id="PTHR30572">
    <property type="entry name" value="MEMBRANE COMPONENT OF TRANSPORTER-RELATED"/>
    <property type="match status" value="1"/>
</dbReference>
<dbReference type="Proteomes" id="UP000753802">
    <property type="component" value="Unassembled WGS sequence"/>
</dbReference>
<sequence>MFRNYFKTALRALLKNKTYSLINIVGLSVGTLCCIYILLYVQEQYSYDKHHRQAESIYRITTDLTLSGDRRLNATSSPPIAPAMKKEFAEVAEYTRIVPTISVKKHLLLYNDKSLYEEDAVFVDSAFFNVFTYHFIGGIPSRAVTDPYSLVLMKGTADKLFGNEDPVGKVIDIDNSYGRHAFKITGVIDERLGKTHIHANLFMSMNSGGIGSYAADNNTWSGNNFASSYVKLNPNSDAAALDKKLPAFVNKYGQVQLKDAGMKKDIHLQPITAIHTSGGYAHELSKTTSTSFLYLLMLIAVMIQVIACINFMNLSTARASKRAKEVGVRKVVGADRWDLVKQFLSESMLLSLTGVLIALPLLLLALPYLNRITESGVTLSLFSSYQTWLILLALVLTTGLIAGSYPAFYLSAFKAIKVIKGNFTNHVSASGIRRSLVVFQFSLSIVLIICIIIIQSQLHFIKNKDLGFDKNQKLVFNFYTDAPKKNIPAFINDVRALSEVTSVSRANNFLGQFVPNDHGVFLEGGNRASSADAQNMTTDEHFVKTNGIKLVSGRDFRSNDSGRVLINETLAKRLGLTPAKAVGTKLYSDGDGGGTYSVEVAGVMKDFNYNSLRDDIKPFMLVYGADANLPIVVLSANSPDYKSLIGKIETAWKRNFPSVPFEYKFLDEEIQHQYEAELTVSNIINSFTLMAVLISCLGLFGLAAFSAEQRKKEIGIRKVLGASSLNLTALLSADFLKLVLVAILIASPVAWWAMNKWLQAFTYRVPISWWMFCAAGTIAIIIALITVSFQAIKAAVANPVKSLRTE</sequence>
<dbReference type="InterPro" id="IPR050250">
    <property type="entry name" value="Macrolide_Exporter_MacB"/>
</dbReference>
<comment type="caution">
    <text evidence="9">The sequence shown here is derived from an EMBL/GenBank/DDBJ whole genome shotgun (WGS) entry which is preliminary data.</text>
</comment>
<dbReference type="InterPro" id="IPR025857">
    <property type="entry name" value="MacB_PCD"/>
</dbReference>
<comment type="subcellular location">
    <subcellularLocation>
        <location evidence="1">Cell membrane</location>
        <topology evidence="1">Multi-pass membrane protein</topology>
    </subcellularLocation>
</comment>
<evidence type="ECO:0000313" key="10">
    <source>
        <dbReference type="Proteomes" id="UP000753802"/>
    </source>
</evidence>
<feature type="transmembrane region" description="Helical" evidence="6">
    <location>
        <begin position="292"/>
        <end position="314"/>
    </location>
</feature>
<feature type="transmembrane region" description="Helical" evidence="6">
    <location>
        <begin position="436"/>
        <end position="454"/>
    </location>
</feature>
<protein>
    <submittedName>
        <fullName evidence="9">FtsX-like permease family protein</fullName>
    </submittedName>
</protein>
<organism evidence="9 10">
    <name type="scientific">Sediminibacterium roseum</name>
    <dbReference type="NCBI Taxonomy" id="1978412"/>
    <lineage>
        <taxon>Bacteria</taxon>
        <taxon>Pseudomonadati</taxon>
        <taxon>Bacteroidota</taxon>
        <taxon>Chitinophagia</taxon>
        <taxon>Chitinophagales</taxon>
        <taxon>Chitinophagaceae</taxon>
        <taxon>Sediminibacterium</taxon>
    </lineage>
</organism>
<keyword evidence="5 6" id="KW-0472">Membrane</keyword>
<feature type="domain" description="ABC3 transporter permease C-terminal" evidence="7">
    <location>
        <begin position="298"/>
        <end position="411"/>
    </location>
</feature>
<evidence type="ECO:0000256" key="4">
    <source>
        <dbReference type="ARBA" id="ARBA00022989"/>
    </source>
</evidence>
<evidence type="ECO:0000313" key="9">
    <source>
        <dbReference type="EMBL" id="NCI50577.1"/>
    </source>
</evidence>
<reference evidence="9 10" key="1">
    <citation type="submission" date="2020-01" db="EMBL/GenBank/DDBJ databases">
        <title>Genome analysis.</title>
        <authorList>
            <person name="Wu S."/>
            <person name="Wang G."/>
        </authorList>
    </citation>
    <scope>NUCLEOTIDE SEQUENCE [LARGE SCALE GENOMIC DNA]</scope>
    <source>
        <strain evidence="9 10">SYL130</strain>
    </source>
</reference>
<evidence type="ECO:0000256" key="5">
    <source>
        <dbReference type="ARBA" id="ARBA00023136"/>
    </source>
</evidence>
<dbReference type="InterPro" id="IPR003838">
    <property type="entry name" value="ABC3_permease_C"/>
</dbReference>
<dbReference type="Pfam" id="PF12704">
    <property type="entry name" value="MacB_PCD"/>
    <property type="match status" value="2"/>
</dbReference>
<dbReference type="PANTHER" id="PTHR30572:SF18">
    <property type="entry name" value="ABC-TYPE MACROLIDE FAMILY EXPORT SYSTEM PERMEASE COMPONENT 2"/>
    <property type="match status" value="1"/>
</dbReference>
<feature type="transmembrane region" description="Helical" evidence="6">
    <location>
        <begin position="21"/>
        <end position="41"/>
    </location>
</feature>